<dbReference type="Proteomes" id="UP000323300">
    <property type="component" value="Unassembled WGS sequence"/>
</dbReference>
<proteinExistence type="predicted"/>
<dbReference type="RefSeq" id="WP_149760939.1">
    <property type="nucleotide sequence ID" value="NZ_BSPE01000048.1"/>
</dbReference>
<evidence type="ECO:0008006" key="3">
    <source>
        <dbReference type="Google" id="ProtNLM"/>
    </source>
</evidence>
<dbReference type="NCBIfam" id="TIGR01560">
    <property type="entry name" value="put_DNA_pack"/>
    <property type="match status" value="1"/>
</dbReference>
<evidence type="ECO:0000313" key="2">
    <source>
        <dbReference type="Proteomes" id="UP000323300"/>
    </source>
</evidence>
<reference evidence="1 2" key="1">
    <citation type="submission" date="2016-10" db="EMBL/GenBank/DDBJ databases">
        <authorList>
            <person name="Varghese N."/>
            <person name="Submissions S."/>
        </authorList>
    </citation>
    <scope>NUCLEOTIDE SEQUENCE [LARGE SCALE GENOMIC DNA]</scope>
    <source>
        <strain evidence="1 2">DSM 21822</strain>
    </source>
</reference>
<dbReference type="Gene3D" id="1.10.3230.30">
    <property type="entry name" value="Phage gp6-like head-tail connector protein"/>
    <property type="match status" value="1"/>
</dbReference>
<dbReference type="InterPro" id="IPR021146">
    <property type="entry name" value="Phage_gp6-like_head-tail"/>
</dbReference>
<gene>
    <name evidence="1" type="ORF">SAMN04488498_108126</name>
</gene>
<organism evidence="1 2">
    <name type="scientific">Neomesorhizobium albiziae</name>
    <dbReference type="NCBI Taxonomy" id="335020"/>
    <lineage>
        <taxon>Bacteria</taxon>
        <taxon>Pseudomonadati</taxon>
        <taxon>Pseudomonadota</taxon>
        <taxon>Alphaproteobacteria</taxon>
        <taxon>Hyphomicrobiales</taxon>
        <taxon>Phyllobacteriaceae</taxon>
        <taxon>Neomesorhizobium</taxon>
    </lineage>
</organism>
<sequence length="189" mass="20588">MTLFRTVEPAVEPVTLAEVKEQLRLGHASEDGLLAGLIRAAREEVERATGIALINQGWRLALDRWPRNGTVLLARHPVRTVVSVTAYGADGEAALIPPSAYQADTLSRPARLHFDDTPAPLRRMNGIEIDFSAGYGEAGTDVPDTLKRAMLLLTAHWYELRGALGAESQPASYPAGYERLIAGHKARKL</sequence>
<dbReference type="AlphaFoldDB" id="A0A1I4AK42"/>
<evidence type="ECO:0000313" key="1">
    <source>
        <dbReference type="EMBL" id="SFK56882.1"/>
    </source>
</evidence>
<dbReference type="Pfam" id="PF05135">
    <property type="entry name" value="Phage_connect_1"/>
    <property type="match status" value="1"/>
</dbReference>
<dbReference type="CDD" id="cd08054">
    <property type="entry name" value="gp6"/>
    <property type="match status" value="1"/>
</dbReference>
<protein>
    <recommendedName>
        <fullName evidence="3">Phage gp6-like head-tail connector protein</fullName>
    </recommendedName>
</protein>
<dbReference type="NCBIfam" id="TIGR02215">
    <property type="entry name" value="phage_chp_gp8"/>
    <property type="match status" value="1"/>
</dbReference>
<accession>A0A1I4AK42</accession>
<keyword evidence="2" id="KW-1185">Reference proteome</keyword>
<dbReference type="EMBL" id="FOSL01000008">
    <property type="protein sequence ID" value="SFK56882.1"/>
    <property type="molecule type" value="Genomic_DNA"/>
</dbReference>
<dbReference type="InterPro" id="IPR011738">
    <property type="entry name" value="Phage_CHP"/>
</dbReference>
<dbReference type="InterPro" id="IPR006450">
    <property type="entry name" value="Phage_HK97_gp6-like"/>
</dbReference>
<name>A0A1I4AK42_9HYPH</name>
<dbReference type="OrthoDB" id="7597216at2"/>